<dbReference type="EMBL" id="MVHF01000004">
    <property type="protein sequence ID" value="ORA38300.1"/>
    <property type="molecule type" value="Genomic_DNA"/>
</dbReference>
<dbReference type="STRING" id="1927124.BST13_05575"/>
<sequence>MPTAESTYQINEREDGALVATVERPEWPEVPRQVGVAMPHPSGERWLVIVWDENAGSADFLAEDRAAALQVLDFHAALVARLVEARENAAVSA</sequence>
<evidence type="ECO:0000313" key="2">
    <source>
        <dbReference type="Proteomes" id="UP000192448"/>
    </source>
</evidence>
<comment type="caution">
    <text evidence="1">The sequence shown here is derived from an EMBL/GenBank/DDBJ whole genome shotgun (WGS) entry which is preliminary data.</text>
</comment>
<accession>A0A1X0B7K8</accession>
<gene>
    <name evidence="1" type="ORF">BST13_05575</name>
</gene>
<protein>
    <submittedName>
        <fullName evidence="1">Uncharacterized protein</fullName>
    </submittedName>
</protein>
<evidence type="ECO:0000313" key="1">
    <source>
        <dbReference type="EMBL" id="ORA38300.1"/>
    </source>
</evidence>
<dbReference type="OrthoDB" id="9835968at2"/>
<organism evidence="1 2">
    <name type="scientific">Mycobacterium aquaticum</name>
    <dbReference type="NCBI Taxonomy" id="1927124"/>
    <lineage>
        <taxon>Bacteria</taxon>
        <taxon>Bacillati</taxon>
        <taxon>Actinomycetota</taxon>
        <taxon>Actinomycetes</taxon>
        <taxon>Mycobacteriales</taxon>
        <taxon>Mycobacteriaceae</taxon>
        <taxon>Mycobacterium</taxon>
    </lineage>
</organism>
<name>A0A1X0B7K8_9MYCO</name>
<dbReference type="RefSeq" id="WP_083161949.1">
    <property type="nucleotide sequence ID" value="NZ_MVHF01000004.1"/>
</dbReference>
<reference evidence="1 2" key="1">
    <citation type="submission" date="2017-02" db="EMBL/GenBank/DDBJ databases">
        <title>The new phylogeny of genus Mycobacterium.</title>
        <authorList>
            <person name="Tortoli E."/>
            <person name="Trovato A."/>
            <person name="Cirillo D.M."/>
        </authorList>
    </citation>
    <scope>NUCLEOTIDE SEQUENCE [LARGE SCALE GENOMIC DNA]</scope>
    <source>
        <strain evidence="1 2">RW6</strain>
    </source>
</reference>
<keyword evidence="2" id="KW-1185">Reference proteome</keyword>
<dbReference type="Proteomes" id="UP000192448">
    <property type="component" value="Unassembled WGS sequence"/>
</dbReference>
<proteinExistence type="predicted"/>
<dbReference type="AlphaFoldDB" id="A0A1X0B7K8"/>